<feature type="domain" description="AB hydrolase-1" evidence="1">
    <location>
        <begin position="23"/>
        <end position="138"/>
    </location>
</feature>
<dbReference type="GO" id="GO:0003824">
    <property type="term" value="F:catalytic activity"/>
    <property type="evidence" value="ECO:0007669"/>
    <property type="project" value="UniProtKB-ARBA"/>
</dbReference>
<dbReference type="InterPro" id="IPR029058">
    <property type="entry name" value="AB_hydrolase_fold"/>
</dbReference>
<evidence type="ECO:0000313" key="2">
    <source>
        <dbReference type="EMBL" id="GLW67271.1"/>
    </source>
</evidence>
<dbReference type="PRINTS" id="PR00111">
    <property type="entry name" value="ABHYDROLASE"/>
</dbReference>
<accession>A0A9W6Q1X8</accession>
<dbReference type="Pfam" id="PF00561">
    <property type="entry name" value="Abhydrolase_1"/>
    <property type="match status" value="1"/>
</dbReference>
<dbReference type="InterPro" id="IPR000073">
    <property type="entry name" value="AB_hydrolase_1"/>
</dbReference>
<evidence type="ECO:0000259" key="1">
    <source>
        <dbReference type="Pfam" id="PF00561"/>
    </source>
</evidence>
<dbReference type="PANTHER" id="PTHR43194:SF2">
    <property type="entry name" value="PEROXISOMAL MEMBRANE PROTEIN LPX1"/>
    <property type="match status" value="1"/>
</dbReference>
<proteinExistence type="predicted"/>
<dbReference type="Proteomes" id="UP001165124">
    <property type="component" value="Unassembled WGS sequence"/>
</dbReference>
<dbReference type="InterPro" id="IPR050228">
    <property type="entry name" value="Carboxylesterase_BioH"/>
</dbReference>
<evidence type="ECO:0000313" key="3">
    <source>
        <dbReference type="Proteomes" id="UP001165124"/>
    </source>
</evidence>
<keyword evidence="3" id="KW-1185">Reference proteome</keyword>
<dbReference type="AlphaFoldDB" id="A0A9W6Q1X8"/>
<dbReference type="PANTHER" id="PTHR43194">
    <property type="entry name" value="HYDROLASE ALPHA/BETA FOLD FAMILY"/>
    <property type="match status" value="1"/>
</dbReference>
<gene>
    <name evidence="2" type="ORF">Arub01_55140</name>
</gene>
<reference evidence="2" key="1">
    <citation type="submission" date="2023-02" db="EMBL/GenBank/DDBJ databases">
        <title>Actinomadura rubrobrunea NBRC 14622.</title>
        <authorList>
            <person name="Ichikawa N."/>
            <person name="Sato H."/>
            <person name="Tonouchi N."/>
        </authorList>
    </citation>
    <scope>NUCLEOTIDE SEQUENCE</scope>
    <source>
        <strain evidence="2">NBRC 14622</strain>
    </source>
</reference>
<dbReference type="EMBL" id="BSRZ01000021">
    <property type="protein sequence ID" value="GLW67271.1"/>
    <property type="molecule type" value="Genomic_DNA"/>
</dbReference>
<protein>
    <recommendedName>
        <fullName evidence="1">AB hydrolase-1 domain-containing protein</fullName>
    </recommendedName>
</protein>
<sequence length="235" mass="25279">MGMVLARGLRFHVVDMGTDDGEPVVMLHGLFTGSIATWYYTVAPELARTRPVRLLDWRGHGLSERPPTGYDSATMVADLAALTGDLPPFAVVGHSFGAVVAVRFARAHPGRVTRLALVDPPFTKIDRKAAEQLVRFDGDGCLAQRATALANETTVLDDLARESLVTAEELRALGDLPVLTVVGADSPFRPSADLVARALPASRRHVLDGGHDLHTTAREPLTRLLAEFLEDSADA</sequence>
<dbReference type="Gene3D" id="3.40.50.1820">
    <property type="entry name" value="alpha/beta hydrolase"/>
    <property type="match status" value="1"/>
</dbReference>
<comment type="caution">
    <text evidence="2">The sequence shown here is derived from an EMBL/GenBank/DDBJ whole genome shotgun (WGS) entry which is preliminary data.</text>
</comment>
<dbReference type="SUPFAM" id="SSF53474">
    <property type="entry name" value="alpha/beta-Hydrolases"/>
    <property type="match status" value="1"/>
</dbReference>
<name>A0A9W6Q1X8_9ACTN</name>
<dbReference type="RefSeq" id="WP_067913901.1">
    <property type="nucleotide sequence ID" value="NZ_BSRZ01000021.1"/>
</dbReference>
<organism evidence="2 3">
    <name type="scientific">Actinomadura rubrobrunea</name>
    <dbReference type="NCBI Taxonomy" id="115335"/>
    <lineage>
        <taxon>Bacteria</taxon>
        <taxon>Bacillati</taxon>
        <taxon>Actinomycetota</taxon>
        <taxon>Actinomycetes</taxon>
        <taxon>Streptosporangiales</taxon>
        <taxon>Thermomonosporaceae</taxon>
        <taxon>Actinomadura</taxon>
    </lineage>
</organism>